<dbReference type="AlphaFoldDB" id="A0A2S9YQX8"/>
<protein>
    <recommendedName>
        <fullName evidence="3">Kelch motif protein</fullName>
    </recommendedName>
</protein>
<proteinExistence type="predicted"/>
<comment type="caution">
    <text evidence="1">The sequence shown here is derived from an EMBL/GenBank/DDBJ whole genome shotgun (WGS) entry which is preliminary data.</text>
</comment>
<organism evidence="1 2">
    <name type="scientific">Enhygromyxa salina</name>
    <dbReference type="NCBI Taxonomy" id="215803"/>
    <lineage>
        <taxon>Bacteria</taxon>
        <taxon>Pseudomonadati</taxon>
        <taxon>Myxococcota</taxon>
        <taxon>Polyangia</taxon>
        <taxon>Nannocystales</taxon>
        <taxon>Nannocystaceae</taxon>
        <taxon>Enhygromyxa</taxon>
    </lineage>
</organism>
<dbReference type="EMBL" id="PVNL01000053">
    <property type="protein sequence ID" value="PRQ07486.1"/>
    <property type="molecule type" value="Genomic_DNA"/>
</dbReference>
<dbReference type="Gene3D" id="2.120.10.80">
    <property type="entry name" value="Kelch-type beta propeller"/>
    <property type="match status" value="1"/>
</dbReference>
<dbReference type="Proteomes" id="UP000238823">
    <property type="component" value="Unassembled WGS sequence"/>
</dbReference>
<accession>A0A2S9YQX8</accession>
<reference evidence="1 2" key="1">
    <citation type="submission" date="2018-03" db="EMBL/GenBank/DDBJ databases">
        <title>Draft Genome Sequences of the Obligatory Marine Myxobacteria Enhygromyxa salina SWB007.</title>
        <authorList>
            <person name="Poehlein A."/>
            <person name="Moghaddam J.A."/>
            <person name="Harms H."/>
            <person name="Alanjari M."/>
            <person name="Koenig G.M."/>
            <person name="Daniel R."/>
            <person name="Schaeberle T.F."/>
        </authorList>
    </citation>
    <scope>NUCLEOTIDE SEQUENCE [LARGE SCALE GENOMIC DNA]</scope>
    <source>
        <strain evidence="1 2">SWB007</strain>
    </source>
</reference>
<dbReference type="InterPro" id="IPR015915">
    <property type="entry name" value="Kelch-typ_b-propeller"/>
</dbReference>
<evidence type="ECO:0000313" key="1">
    <source>
        <dbReference type="EMBL" id="PRQ07486.1"/>
    </source>
</evidence>
<sequence>MRRLMTASARNVPTRARARTGGALLDAGALVLGLALAGSGCGRPESIELAAIRGCGLDQEFSGLRVRVLGDFPASGGSEILLGPTQRGTIPELPDGATGVAAEGLFGTTTTAIGRSWGVDPELARGRLRGFDEDAAVLPVFFAAPDSLCELEFQPEPGAELIAAAHPAGDVLLVGGLSPGLALREQVVHVDLLTGRTRALGASLAQPRRGHSVYPIDGRRFVIVGGAWPGALAQDRVLVDVDGAGSVTSVGPLELEGDALLVSDHAAARSPSPAGQLLIAGGCDIVDPQARCDPASALTATYWIDPAQPGATVPLPPLTQARYGAHAVVSTDGVAWVAGGFGSDGTRLRSLERLRPGGTWAPVHELADAGVHGLAVLDGGLVVLSDDAGLIHWWSEAGSGSLDPTSRAPPLAIVATERPMLALPGERVLVDTWLFTPGTAAVDPASGRVELPPLARHGGQLLGLHDGTALIVGGWMTDSQALADAPLLRLRPRLDGPDEWTPELAGPQNDAFVGNTPGRATVIVGGLRLDALGGEPDALPPVRAHVRGFRSRAMRLEFSYEAEPGSTAHVIVGQGSESLVAIALGSEIVVRRRGPDGSTETLDCGPAPADGALAGELVLELGAGGNQLRLDAAGTTLATCELEWPSSAGLSVGFGVTGAEGARFFGLRLARR</sequence>
<gene>
    <name evidence="1" type="ORF">ENSA7_27830</name>
</gene>
<evidence type="ECO:0000313" key="2">
    <source>
        <dbReference type="Proteomes" id="UP000238823"/>
    </source>
</evidence>
<dbReference type="SUPFAM" id="SSF117281">
    <property type="entry name" value="Kelch motif"/>
    <property type="match status" value="1"/>
</dbReference>
<name>A0A2S9YQX8_9BACT</name>
<evidence type="ECO:0008006" key="3">
    <source>
        <dbReference type="Google" id="ProtNLM"/>
    </source>
</evidence>